<organism evidence="2 3">
    <name type="scientific">Hymenobacter sedentarius</name>
    <dbReference type="NCBI Taxonomy" id="1411621"/>
    <lineage>
        <taxon>Bacteria</taxon>
        <taxon>Pseudomonadati</taxon>
        <taxon>Bacteroidota</taxon>
        <taxon>Cytophagia</taxon>
        <taxon>Cytophagales</taxon>
        <taxon>Hymenobacteraceae</taxon>
        <taxon>Hymenobacter</taxon>
    </lineage>
</organism>
<accession>A0A0U4BV12</accession>
<proteinExistence type="predicted"/>
<evidence type="ECO:0000313" key="3">
    <source>
        <dbReference type="Proteomes" id="UP000059542"/>
    </source>
</evidence>
<feature type="compositionally biased region" description="Low complexity" evidence="1">
    <location>
        <begin position="45"/>
        <end position="54"/>
    </location>
</feature>
<evidence type="ECO:0000313" key="2">
    <source>
        <dbReference type="EMBL" id="ALW84113.1"/>
    </source>
</evidence>
<feature type="region of interest" description="Disordered" evidence="1">
    <location>
        <begin position="39"/>
        <end position="65"/>
    </location>
</feature>
<gene>
    <name evidence="2" type="ORF">AUC43_02770</name>
</gene>
<keyword evidence="3" id="KW-1185">Reference proteome</keyword>
<sequence>MEFDRCYNNCNEKYYNMSLPKVIQVQRLLVLKEHKSKNIKYSNTRRPQMLLLQRQQKHSGPMEAR</sequence>
<evidence type="ECO:0000256" key="1">
    <source>
        <dbReference type="SAM" id="MobiDB-lite"/>
    </source>
</evidence>
<dbReference type="KEGG" id="hyg:AUC43_02770"/>
<protein>
    <submittedName>
        <fullName evidence="2">Uncharacterized protein</fullName>
    </submittedName>
</protein>
<dbReference type="Proteomes" id="UP000059542">
    <property type="component" value="Chromosome"/>
</dbReference>
<name>A0A0U4BV12_9BACT</name>
<dbReference type="EMBL" id="CP013909">
    <property type="protein sequence ID" value="ALW84113.1"/>
    <property type="molecule type" value="Genomic_DNA"/>
</dbReference>
<reference evidence="2 3" key="1">
    <citation type="submission" date="2015-12" db="EMBL/GenBank/DDBJ databases">
        <authorList>
            <person name="Shamseldin A."/>
            <person name="Moawad H."/>
            <person name="Abd El-Rahim W.M."/>
            <person name="Sadowsky M.J."/>
        </authorList>
    </citation>
    <scope>NUCLEOTIDE SEQUENCE [LARGE SCALE GENOMIC DNA]</scope>
    <source>
        <strain evidence="2 3">DG5B</strain>
    </source>
</reference>
<dbReference type="STRING" id="1411621.AUC43_02770"/>
<dbReference type="AlphaFoldDB" id="A0A0U4BV12"/>